<comment type="caution">
    <text evidence="2">The sequence shown here is derived from an EMBL/GenBank/DDBJ whole genome shotgun (WGS) entry which is preliminary data.</text>
</comment>
<organism evidence="2 3">
    <name type="scientific">Xylaria arbuscula</name>
    <dbReference type="NCBI Taxonomy" id="114810"/>
    <lineage>
        <taxon>Eukaryota</taxon>
        <taxon>Fungi</taxon>
        <taxon>Dikarya</taxon>
        <taxon>Ascomycota</taxon>
        <taxon>Pezizomycotina</taxon>
        <taxon>Sordariomycetes</taxon>
        <taxon>Xylariomycetidae</taxon>
        <taxon>Xylariales</taxon>
        <taxon>Xylariaceae</taxon>
        <taxon>Xylaria</taxon>
    </lineage>
</organism>
<name>A0A9W8N5K3_9PEZI</name>
<gene>
    <name evidence="2" type="ORF">NPX13_g9882</name>
</gene>
<feature type="region of interest" description="Disordered" evidence="1">
    <location>
        <begin position="160"/>
        <end position="184"/>
    </location>
</feature>
<dbReference type="InterPro" id="IPR012337">
    <property type="entry name" value="RNaseH-like_sf"/>
</dbReference>
<accession>A0A9W8N5K3</accession>
<dbReference type="EMBL" id="JANPWZ010002577">
    <property type="protein sequence ID" value="KAJ3557670.1"/>
    <property type="molecule type" value="Genomic_DNA"/>
</dbReference>
<evidence type="ECO:0000256" key="1">
    <source>
        <dbReference type="SAM" id="MobiDB-lite"/>
    </source>
</evidence>
<evidence type="ECO:0000313" key="2">
    <source>
        <dbReference type="EMBL" id="KAJ3557670.1"/>
    </source>
</evidence>
<feature type="compositionally biased region" description="Basic and acidic residues" evidence="1">
    <location>
        <begin position="175"/>
        <end position="184"/>
    </location>
</feature>
<dbReference type="GO" id="GO:0003676">
    <property type="term" value="F:nucleic acid binding"/>
    <property type="evidence" value="ECO:0007669"/>
    <property type="project" value="InterPro"/>
</dbReference>
<dbReference type="InterPro" id="IPR036397">
    <property type="entry name" value="RNaseH_sf"/>
</dbReference>
<evidence type="ECO:0008006" key="4">
    <source>
        <dbReference type="Google" id="ProtNLM"/>
    </source>
</evidence>
<dbReference type="Gene3D" id="3.30.420.10">
    <property type="entry name" value="Ribonuclease H-like superfamily/Ribonuclease H"/>
    <property type="match status" value="1"/>
</dbReference>
<reference evidence="2" key="1">
    <citation type="submission" date="2022-07" db="EMBL/GenBank/DDBJ databases">
        <title>Genome Sequence of Xylaria arbuscula.</title>
        <authorList>
            <person name="Buettner E."/>
        </authorList>
    </citation>
    <scope>NUCLEOTIDE SEQUENCE</scope>
    <source>
        <strain evidence="2">VT107</strain>
    </source>
</reference>
<sequence>MTLSTAKTVFAKLEDFDQWERDCIAKARSLDLWEYLDPENRKAWPTEPQPPRYQDYPTRANIDEALTLVDLTTEGKASFTSDWNIYAQVDKKYMEHRRNVKEMTLWMQDTIAPNYRLAFLKPKEEIYQWYNNISVALRQYALICLSPLRSGRALKGAFPTYNTNKQEETDEDDQVQDKLDRSDPRRSTLTAWKAIFKGDRRQYPLRNLAILDSGGTLHIFNEIVRFLNFRRAKPGDMVIAGDSAVPILGYGEVDINVQGPKGLEVMRYTWDYFFKNRQTESVIAAIERLIKHLWNRYQVKVENGAAERLGGVIKDKACAMRLGSNLPKSLWPEIMKAAIYLYNRIWNPLNNRIESTRDETQPETINEYPELDHEVYQNVAEDGVEEQGNSESEESVFRIRATGSESPTLSNLFTATIRKADLVVCPAEAALVAGKPRFEMKEDPFNLYTVVSARESCWEATFNSGRLCTAESFYGMPVSKAKKARMVNHPICYPDYQEMKRSSAGNAAFDAIKNLKIRDYKTVEQRLLTKKKVHRTELPPLPKTYRDLDTHPVGEGFRAAERLHLESHKEMASWTKFDLELKQYDAVNAFVNAKLDKEIYMRMPPGYRKSGLGYLPVPYEPCCYSKNGILVFIYVDDIVLAYQSGREALAIRLIRELKTKY</sequence>
<keyword evidence="3" id="KW-1185">Reference proteome</keyword>
<dbReference type="Proteomes" id="UP001148614">
    <property type="component" value="Unassembled WGS sequence"/>
</dbReference>
<protein>
    <recommendedName>
        <fullName evidence="4">Reverse transcriptase Ty1/copia-type domain-containing protein</fullName>
    </recommendedName>
</protein>
<dbReference type="AlphaFoldDB" id="A0A9W8N5K3"/>
<dbReference type="SUPFAM" id="SSF53098">
    <property type="entry name" value="Ribonuclease H-like"/>
    <property type="match status" value="1"/>
</dbReference>
<evidence type="ECO:0000313" key="3">
    <source>
        <dbReference type="Proteomes" id="UP001148614"/>
    </source>
</evidence>
<proteinExistence type="predicted"/>